<dbReference type="EMBL" id="CM042011">
    <property type="protein sequence ID" value="KAI3764865.1"/>
    <property type="molecule type" value="Genomic_DNA"/>
</dbReference>
<evidence type="ECO:0000313" key="1">
    <source>
        <dbReference type="EMBL" id="KAI3764865.1"/>
    </source>
</evidence>
<proteinExistence type="predicted"/>
<protein>
    <submittedName>
        <fullName evidence="1">Uncharacterized protein</fullName>
    </submittedName>
</protein>
<evidence type="ECO:0000313" key="2">
    <source>
        <dbReference type="Proteomes" id="UP001055811"/>
    </source>
</evidence>
<reference evidence="1 2" key="2">
    <citation type="journal article" date="2022" name="Mol. Ecol. Resour.">
        <title>The genomes of chicory, endive, great burdock and yacon provide insights into Asteraceae paleo-polyploidization history and plant inulin production.</title>
        <authorList>
            <person name="Fan W."/>
            <person name="Wang S."/>
            <person name="Wang H."/>
            <person name="Wang A."/>
            <person name="Jiang F."/>
            <person name="Liu H."/>
            <person name="Zhao H."/>
            <person name="Xu D."/>
            <person name="Zhang Y."/>
        </authorList>
    </citation>
    <scope>NUCLEOTIDE SEQUENCE [LARGE SCALE GENOMIC DNA]</scope>
    <source>
        <strain evidence="2">cv. Punajuju</strain>
        <tissue evidence="1">Leaves</tissue>
    </source>
</reference>
<accession>A0ACB9F1B8</accession>
<gene>
    <name evidence="1" type="ORF">L2E82_14882</name>
</gene>
<dbReference type="Proteomes" id="UP001055811">
    <property type="component" value="Linkage Group LG03"/>
</dbReference>
<organism evidence="1 2">
    <name type="scientific">Cichorium intybus</name>
    <name type="common">Chicory</name>
    <dbReference type="NCBI Taxonomy" id="13427"/>
    <lineage>
        <taxon>Eukaryota</taxon>
        <taxon>Viridiplantae</taxon>
        <taxon>Streptophyta</taxon>
        <taxon>Embryophyta</taxon>
        <taxon>Tracheophyta</taxon>
        <taxon>Spermatophyta</taxon>
        <taxon>Magnoliopsida</taxon>
        <taxon>eudicotyledons</taxon>
        <taxon>Gunneridae</taxon>
        <taxon>Pentapetalae</taxon>
        <taxon>asterids</taxon>
        <taxon>campanulids</taxon>
        <taxon>Asterales</taxon>
        <taxon>Asteraceae</taxon>
        <taxon>Cichorioideae</taxon>
        <taxon>Cichorieae</taxon>
        <taxon>Cichoriinae</taxon>
        <taxon>Cichorium</taxon>
    </lineage>
</organism>
<keyword evidence="2" id="KW-1185">Reference proteome</keyword>
<sequence length="73" mass="8235">MSCVNHDAFVVLSEMIGHIPFQIQVSVVTKCGWNLKAVDVDSTIATKISLINKFIKWKNYSLIVVLNPIFINE</sequence>
<name>A0ACB9F1B8_CICIN</name>
<reference evidence="2" key="1">
    <citation type="journal article" date="2022" name="Mol. Ecol. Resour.">
        <title>The genomes of chicory, endive, great burdock and yacon provide insights into Asteraceae palaeo-polyploidization history and plant inulin production.</title>
        <authorList>
            <person name="Fan W."/>
            <person name="Wang S."/>
            <person name="Wang H."/>
            <person name="Wang A."/>
            <person name="Jiang F."/>
            <person name="Liu H."/>
            <person name="Zhao H."/>
            <person name="Xu D."/>
            <person name="Zhang Y."/>
        </authorList>
    </citation>
    <scope>NUCLEOTIDE SEQUENCE [LARGE SCALE GENOMIC DNA]</scope>
    <source>
        <strain evidence="2">cv. Punajuju</strain>
    </source>
</reference>
<comment type="caution">
    <text evidence="1">The sequence shown here is derived from an EMBL/GenBank/DDBJ whole genome shotgun (WGS) entry which is preliminary data.</text>
</comment>